<dbReference type="Gene3D" id="3.30.300.30">
    <property type="match status" value="1"/>
</dbReference>
<dbReference type="InterPro" id="IPR050237">
    <property type="entry name" value="ATP-dep_AMP-bd_enzyme"/>
</dbReference>
<dbReference type="OrthoDB" id="9803968at2"/>
<feature type="domain" description="AMP-binding enzyme C-terminal" evidence="2">
    <location>
        <begin position="404"/>
        <end position="478"/>
    </location>
</feature>
<dbReference type="InterPro" id="IPR025110">
    <property type="entry name" value="AMP-bd_C"/>
</dbReference>
<sequence length="496" mass="50715">MRNALSGRGAATTFGHRGSTITGAEAAALLDRLDGGLGAAGVGPDDVLAIAGGNRPETVLTQIAAQLRGAAVLLLAASAPVPDRIAALDAAAATVLVVDPCREPERVGPLVAAAGERTVLSLGDPPAGTRDLLGLRGTPTATPPPGVRTIFPSGGTTGRPKLIRHSSIYETMAHIFAPEPDGPRLLLVSPMSHMTGNAAVLGTLLRGGTSVLHEDFDAGAVLDAIEAERIGTLSLTPARLVRLLDHPRRPRTDTSSLSELSVGAAPLPAHRLAQALDAFGPVLRQGYGLTEAPMVAGIAAAEFDGHPERLLSVGRIVPGMRARVVGADGTPLPAGVAGEIEVSGLAVMDGYQDEALTAAALRDGWLRTGDLGHFDAEGYLYLLGRSGEVIVTGEHGSKVHPARLEAVLTAHPAIRQAAVFGVPGPDGELVHAVVVPASPGTPRAEDVRAWVRAELGQDHLVPASVEFAGTLPLTAIGKVDKRALRASVSGPAAGHT</sequence>
<keyword evidence="3" id="KW-0436">Ligase</keyword>
<dbReference type="SUPFAM" id="SSF56801">
    <property type="entry name" value="Acetyl-CoA synthetase-like"/>
    <property type="match status" value="1"/>
</dbReference>
<dbReference type="InterPro" id="IPR045851">
    <property type="entry name" value="AMP-bd_C_sf"/>
</dbReference>
<dbReference type="AlphaFoldDB" id="A0A263DBG0"/>
<dbReference type="EMBL" id="NKYE01000001">
    <property type="protein sequence ID" value="OZM75318.1"/>
    <property type="molecule type" value="Genomic_DNA"/>
</dbReference>
<accession>A0A263DBG0</accession>
<evidence type="ECO:0000313" key="3">
    <source>
        <dbReference type="EMBL" id="OZM75318.1"/>
    </source>
</evidence>
<dbReference type="PANTHER" id="PTHR43767:SF7">
    <property type="entry name" value="MEDIUM_LONG-CHAIN-FATTY-ACID--COA LIGASE FADD8"/>
    <property type="match status" value="1"/>
</dbReference>
<dbReference type="PROSITE" id="PS00455">
    <property type="entry name" value="AMP_BINDING"/>
    <property type="match status" value="1"/>
</dbReference>
<dbReference type="Pfam" id="PF13193">
    <property type="entry name" value="AMP-binding_C"/>
    <property type="match status" value="1"/>
</dbReference>
<name>A0A263DBG0_9PSEU</name>
<dbReference type="CDD" id="cd04433">
    <property type="entry name" value="AFD_class_I"/>
    <property type="match status" value="1"/>
</dbReference>
<comment type="caution">
    <text evidence="3">The sequence shown here is derived from an EMBL/GenBank/DDBJ whole genome shotgun (WGS) entry which is preliminary data.</text>
</comment>
<dbReference type="GO" id="GO:0016877">
    <property type="term" value="F:ligase activity, forming carbon-sulfur bonds"/>
    <property type="evidence" value="ECO:0007669"/>
    <property type="project" value="UniProtKB-ARBA"/>
</dbReference>
<dbReference type="InterPro" id="IPR000873">
    <property type="entry name" value="AMP-dep_synth/lig_dom"/>
</dbReference>
<dbReference type="Gene3D" id="3.40.50.12780">
    <property type="entry name" value="N-terminal domain of ligase-like"/>
    <property type="match status" value="1"/>
</dbReference>
<gene>
    <name evidence="3" type="ORF">CFN78_02440</name>
</gene>
<proteinExistence type="predicted"/>
<dbReference type="PANTHER" id="PTHR43767">
    <property type="entry name" value="LONG-CHAIN-FATTY-ACID--COA LIGASE"/>
    <property type="match status" value="1"/>
</dbReference>
<dbReference type="Pfam" id="PF00501">
    <property type="entry name" value="AMP-binding"/>
    <property type="match status" value="1"/>
</dbReference>
<organism evidence="3 4">
    <name type="scientific">Amycolatopsis antarctica</name>
    <dbReference type="NCBI Taxonomy" id="1854586"/>
    <lineage>
        <taxon>Bacteria</taxon>
        <taxon>Bacillati</taxon>
        <taxon>Actinomycetota</taxon>
        <taxon>Actinomycetes</taxon>
        <taxon>Pseudonocardiales</taxon>
        <taxon>Pseudonocardiaceae</taxon>
        <taxon>Amycolatopsis</taxon>
    </lineage>
</organism>
<evidence type="ECO:0000259" key="1">
    <source>
        <dbReference type="Pfam" id="PF00501"/>
    </source>
</evidence>
<protein>
    <submittedName>
        <fullName evidence="3">Fatty acid--CoA ligase</fullName>
    </submittedName>
</protein>
<evidence type="ECO:0000259" key="2">
    <source>
        <dbReference type="Pfam" id="PF13193"/>
    </source>
</evidence>
<dbReference type="Proteomes" id="UP000242444">
    <property type="component" value="Unassembled WGS sequence"/>
</dbReference>
<dbReference type="InterPro" id="IPR042099">
    <property type="entry name" value="ANL_N_sf"/>
</dbReference>
<feature type="domain" description="AMP-dependent synthetase/ligase" evidence="1">
    <location>
        <begin position="13"/>
        <end position="351"/>
    </location>
</feature>
<evidence type="ECO:0000313" key="4">
    <source>
        <dbReference type="Proteomes" id="UP000242444"/>
    </source>
</evidence>
<dbReference type="InterPro" id="IPR020845">
    <property type="entry name" value="AMP-binding_CS"/>
</dbReference>
<reference evidence="3 4" key="1">
    <citation type="submission" date="2017-07" db="EMBL/GenBank/DDBJ databases">
        <title>Amycolatopsis antarcticus sp. nov., isolated from the surface of an Antarcticus brown macroalga.</title>
        <authorList>
            <person name="Wang J."/>
            <person name="Leiva S."/>
            <person name="Huang J."/>
            <person name="Huang Y."/>
        </authorList>
    </citation>
    <scope>NUCLEOTIDE SEQUENCE [LARGE SCALE GENOMIC DNA]</scope>
    <source>
        <strain evidence="3 4">AU-G6</strain>
    </source>
</reference>
<keyword evidence="4" id="KW-1185">Reference proteome</keyword>
<dbReference type="InParanoid" id="A0A263DBG0"/>